<feature type="domain" description="ABM" evidence="1">
    <location>
        <begin position="2"/>
        <end position="94"/>
    </location>
</feature>
<gene>
    <name evidence="2" type="ORF">GCM10007359_17110</name>
</gene>
<evidence type="ECO:0000259" key="1">
    <source>
        <dbReference type="PROSITE" id="PS51725"/>
    </source>
</evidence>
<reference evidence="2 3" key="1">
    <citation type="journal article" date="2014" name="Int. J. Syst. Evol. Microbiol.">
        <title>Complete genome sequence of Corynebacterium casei LMG S-19264T (=DSM 44701T), isolated from a smear-ripened cheese.</title>
        <authorList>
            <consortium name="US DOE Joint Genome Institute (JGI-PGF)"/>
            <person name="Walter F."/>
            <person name="Albersmeier A."/>
            <person name="Kalinowski J."/>
            <person name="Ruckert C."/>
        </authorList>
    </citation>
    <scope>NUCLEOTIDE SEQUENCE [LARGE SCALE GENOMIC DNA]</scope>
    <source>
        <strain evidence="2 3">CCM 8669</strain>
    </source>
</reference>
<keyword evidence="3" id="KW-1185">Reference proteome</keyword>
<dbReference type="Gene3D" id="3.30.70.100">
    <property type="match status" value="1"/>
</dbReference>
<dbReference type="SUPFAM" id="SSF54909">
    <property type="entry name" value="Dimeric alpha+beta barrel"/>
    <property type="match status" value="1"/>
</dbReference>
<protein>
    <recommendedName>
        <fullName evidence="1">ABM domain-containing protein</fullName>
    </recommendedName>
</protein>
<proteinExistence type="predicted"/>
<organism evidence="2 3">
    <name type="scientific">Rothia aerolata</name>
    <dbReference type="NCBI Taxonomy" id="1812262"/>
    <lineage>
        <taxon>Bacteria</taxon>
        <taxon>Bacillati</taxon>
        <taxon>Actinomycetota</taxon>
        <taxon>Actinomycetes</taxon>
        <taxon>Micrococcales</taxon>
        <taxon>Micrococcaceae</taxon>
        <taxon>Rothia</taxon>
    </lineage>
</organism>
<dbReference type="InterPro" id="IPR011008">
    <property type="entry name" value="Dimeric_a/b-barrel"/>
</dbReference>
<evidence type="ECO:0000313" key="2">
    <source>
        <dbReference type="EMBL" id="GGH64647.1"/>
    </source>
</evidence>
<dbReference type="RefSeq" id="WP_188359959.1">
    <property type="nucleotide sequence ID" value="NZ_BMDC01000003.1"/>
</dbReference>
<evidence type="ECO:0000313" key="3">
    <source>
        <dbReference type="Proteomes" id="UP000600171"/>
    </source>
</evidence>
<name>A0A917MUC8_9MICC</name>
<accession>A0A917MUC8</accession>
<dbReference type="Pfam" id="PF03992">
    <property type="entry name" value="ABM"/>
    <property type="match status" value="1"/>
</dbReference>
<dbReference type="AlphaFoldDB" id="A0A917MUC8"/>
<dbReference type="PROSITE" id="PS51725">
    <property type="entry name" value="ABM"/>
    <property type="match status" value="1"/>
</dbReference>
<comment type="caution">
    <text evidence="2">The sequence shown here is derived from an EMBL/GenBank/DDBJ whole genome shotgun (WGS) entry which is preliminary data.</text>
</comment>
<dbReference type="EMBL" id="BMDC01000003">
    <property type="protein sequence ID" value="GGH64647.1"/>
    <property type="molecule type" value="Genomic_DNA"/>
</dbReference>
<dbReference type="Proteomes" id="UP000600171">
    <property type="component" value="Unassembled WGS sequence"/>
</dbReference>
<sequence>MIGVFAKASIKAESIEDFEASAAKLVEATRSKDAGLDSYDFGALVEEGAEGEYAFIERWHSEADLEAHMAQEHFTTATAEWENYLAEPLEVNIFQF</sequence>
<dbReference type="InterPro" id="IPR007138">
    <property type="entry name" value="ABM_dom"/>
</dbReference>